<keyword evidence="6" id="KW-1185">Reference proteome</keyword>
<evidence type="ECO:0000256" key="2">
    <source>
        <dbReference type="ARBA" id="ARBA00023125"/>
    </source>
</evidence>
<evidence type="ECO:0000313" key="6">
    <source>
        <dbReference type="Proteomes" id="UP000639859"/>
    </source>
</evidence>
<evidence type="ECO:0000259" key="4">
    <source>
        <dbReference type="PROSITE" id="PS50043"/>
    </source>
</evidence>
<dbReference type="Pfam" id="PF00196">
    <property type="entry name" value="GerE"/>
    <property type="match status" value="1"/>
</dbReference>
<comment type="caution">
    <text evidence="5">The sequence shown here is derived from an EMBL/GenBank/DDBJ whole genome shotgun (WGS) entry which is preliminary data.</text>
</comment>
<dbReference type="Proteomes" id="UP000639859">
    <property type="component" value="Unassembled WGS sequence"/>
</dbReference>
<dbReference type="EMBL" id="JADWOX010000006">
    <property type="protein sequence ID" value="MBI1684198.1"/>
    <property type="molecule type" value="Genomic_DNA"/>
</dbReference>
<evidence type="ECO:0000256" key="1">
    <source>
        <dbReference type="ARBA" id="ARBA00023015"/>
    </source>
</evidence>
<evidence type="ECO:0000313" key="5">
    <source>
        <dbReference type="EMBL" id="MBI1684198.1"/>
    </source>
</evidence>
<keyword evidence="2" id="KW-0238">DNA-binding</keyword>
<keyword evidence="3" id="KW-0804">Transcription</keyword>
<keyword evidence="1" id="KW-0805">Transcription regulation</keyword>
<dbReference type="PANTHER" id="PTHR44688:SF16">
    <property type="entry name" value="DNA-BINDING TRANSCRIPTIONAL ACTIVATOR DEVR_DOSR"/>
    <property type="match status" value="1"/>
</dbReference>
<dbReference type="CDD" id="cd06170">
    <property type="entry name" value="LuxR_C_like"/>
    <property type="match status" value="1"/>
</dbReference>
<protein>
    <submittedName>
        <fullName evidence="5">Helix-turn-helix domain-containing protein</fullName>
    </submittedName>
</protein>
<reference evidence="5 6" key="1">
    <citation type="submission" date="2020-11" db="EMBL/GenBank/DDBJ databases">
        <title>genome sequence of strain KACC 18849.</title>
        <authorList>
            <person name="Gao J."/>
            <person name="Zhang X."/>
        </authorList>
    </citation>
    <scope>NUCLEOTIDE SEQUENCE [LARGE SCALE GENOMIC DNA]</scope>
    <source>
        <strain evidence="5 6">KACC 18849</strain>
    </source>
</reference>
<dbReference type="PANTHER" id="PTHR44688">
    <property type="entry name" value="DNA-BINDING TRANSCRIPTIONAL ACTIVATOR DEVR_DOSR"/>
    <property type="match status" value="1"/>
</dbReference>
<dbReference type="InterPro" id="IPR036388">
    <property type="entry name" value="WH-like_DNA-bd_sf"/>
</dbReference>
<dbReference type="RefSeq" id="WP_198576120.1">
    <property type="nucleotide sequence ID" value="NZ_JADWOX010000006.1"/>
</dbReference>
<sequence>MTSVLTPRLRECLVHARDGLTAIQIGDAMGLSYRTVNQYLSDCYRRLGARNRTQAVSIAVRRGEIPIADEPKPPA</sequence>
<evidence type="ECO:0000256" key="3">
    <source>
        <dbReference type="ARBA" id="ARBA00023163"/>
    </source>
</evidence>
<organism evidence="5 6">
    <name type="scientific">Caulobacter hibisci</name>
    <dbReference type="NCBI Taxonomy" id="2035993"/>
    <lineage>
        <taxon>Bacteria</taxon>
        <taxon>Pseudomonadati</taxon>
        <taxon>Pseudomonadota</taxon>
        <taxon>Alphaproteobacteria</taxon>
        <taxon>Caulobacterales</taxon>
        <taxon>Caulobacteraceae</taxon>
        <taxon>Caulobacter</taxon>
    </lineage>
</organism>
<dbReference type="Gene3D" id="1.10.10.10">
    <property type="entry name" value="Winged helix-like DNA-binding domain superfamily/Winged helix DNA-binding domain"/>
    <property type="match status" value="1"/>
</dbReference>
<accession>A0ABS0SX72</accession>
<dbReference type="SUPFAM" id="SSF46894">
    <property type="entry name" value="C-terminal effector domain of the bipartite response regulators"/>
    <property type="match status" value="1"/>
</dbReference>
<dbReference type="SMART" id="SM00421">
    <property type="entry name" value="HTH_LUXR"/>
    <property type="match status" value="1"/>
</dbReference>
<name>A0ABS0SX72_9CAUL</name>
<proteinExistence type="predicted"/>
<dbReference type="PROSITE" id="PS50043">
    <property type="entry name" value="HTH_LUXR_2"/>
    <property type="match status" value="1"/>
</dbReference>
<gene>
    <name evidence="5" type="ORF">I4Q42_11020</name>
</gene>
<dbReference type="InterPro" id="IPR000792">
    <property type="entry name" value="Tscrpt_reg_LuxR_C"/>
</dbReference>
<feature type="domain" description="HTH luxR-type" evidence="4">
    <location>
        <begin position="1"/>
        <end position="63"/>
    </location>
</feature>
<dbReference type="InterPro" id="IPR016032">
    <property type="entry name" value="Sig_transdc_resp-reg_C-effctor"/>
</dbReference>